<dbReference type="NCBIfam" id="NF045767">
    <property type="entry name" value="RuberyRbr"/>
    <property type="match status" value="1"/>
</dbReference>
<evidence type="ECO:0000256" key="4">
    <source>
        <dbReference type="ARBA" id="ARBA00022982"/>
    </source>
</evidence>
<dbReference type="PANTHER" id="PTHR43865">
    <property type="entry name" value="RUBRERYTHRIN-RELATED"/>
    <property type="match status" value="1"/>
</dbReference>
<comment type="caution">
    <text evidence="8">The sequence shown here is derived from an EMBL/GenBank/DDBJ whole genome shotgun (WGS) entry which is preliminary data.</text>
</comment>
<evidence type="ECO:0000313" key="8">
    <source>
        <dbReference type="EMBL" id="ORC31144.1"/>
    </source>
</evidence>
<keyword evidence="9" id="KW-1185">Reference proteome</keyword>
<sequence length="173" mass="19807">MGKTQENLMAAFAGESQARNKYTFYAQVARKEGYHYIARIFEETADNEMRHAKDQFKLAGHLGDTASNLKDARDGEDYETSDMYPTFAKEAEAEGNKEAATLFSQIAKVEAHHRDRYDRLLEMVKNNTVYKRETPIAWKCGVCGYIYEGTEPPAKCPCCKHPREYYEPANLDI</sequence>
<evidence type="ECO:0000256" key="5">
    <source>
        <dbReference type="ARBA" id="ARBA00023004"/>
    </source>
</evidence>
<dbReference type="InterPro" id="IPR024934">
    <property type="entry name" value="Rubredoxin-like_dom"/>
</dbReference>
<dbReference type="Pfam" id="PF02915">
    <property type="entry name" value="Rubrerythrin"/>
    <property type="match status" value="1"/>
</dbReference>
<dbReference type="InterPro" id="IPR012347">
    <property type="entry name" value="Ferritin-like"/>
</dbReference>
<dbReference type="InterPro" id="IPR003251">
    <property type="entry name" value="Rr_diiron-bd_dom"/>
</dbReference>
<dbReference type="Gene3D" id="1.20.1260.10">
    <property type="match status" value="1"/>
</dbReference>
<dbReference type="STRING" id="1963862.B4O97_17170"/>
<dbReference type="CDD" id="cd00729">
    <property type="entry name" value="rubredoxin_SM"/>
    <property type="match status" value="1"/>
</dbReference>
<dbReference type="Pfam" id="PF21349">
    <property type="entry name" value="RUBY_RBDX"/>
    <property type="match status" value="1"/>
</dbReference>
<protein>
    <submittedName>
        <fullName evidence="8">Rubrerythrin</fullName>
    </submittedName>
</protein>
<dbReference type="SUPFAM" id="SSF57802">
    <property type="entry name" value="Rubredoxin-like"/>
    <property type="match status" value="1"/>
</dbReference>
<dbReference type="InterPro" id="IPR009040">
    <property type="entry name" value="Ferritin-like_diiron"/>
</dbReference>
<evidence type="ECO:0000259" key="6">
    <source>
        <dbReference type="PROSITE" id="PS50903"/>
    </source>
</evidence>
<dbReference type="PANTHER" id="PTHR43865:SF1">
    <property type="entry name" value="RUBRERYTHRIN-RELATED"/>
    <property type="match status" value="1"/>
</dbReference>
<dbReference type="InterPro" id="IPR052364">
    <property type="entry name" value="Rubrerythrin"/>
</dbReference>
<dbReference type="CDD" id="cd01041">
    <property type="entry name" value="Rubrerythrin"/>
    <property type="match status" value="1"/>
</dbReference>
<dbReference type="EMBL" id="MWQY01000026">
    <property type="protein sequence ID" value="ORC31144.1"/>
    <property type="molecule type" value="Genomic_DNA"/>
</dbReference>
<keyword evidence="4" id="KW-0249">Electron transport</keyword>
<gene>
    <name evidence="8" type="ORF">B4O97_17170</name>
</gene>
<reference evidence="8 9" key="1">
    <citation type="submission" date="2017-03" db="EMBL/GenBank/DDBJ databases">
        <title>Draft Genome sequence of Marispirochaeta sp. strain JC444.</title>
        <authorList>
            <person name="Shivani Y."/>
            <person name="Subhash Y."/>
            <person name="Sasikala C."/>
            <person name="Ramana C."/>
        </authorList>
    </citation>
    <scope>NUCLEOTIDE SEQUENCE [LARGE SCALE GENOMIC DNA]</scope>
    <source>
        <strain evidence="8 9">JC444</strain>
    </source>
</reference>
<name>A0A1Y1RTN5_9SPIO</name>
<accession>A0A1Y1RTN5</accession>
<dbReference type="GO" id="GO:0005506">
    <property type="term" value="F:iron ion binding"/>
    <property type="evidence" value="ECO:0007669"/>
    <property type="project" value="InterPro"/>
</dbReference>
<dbReference type="AlphaFoldDB" id="A0A1Y1RTN5"/>
<evidence type="ECO:0000256" key="3">
    <source>
        <dbReference type="ARBA" id="ARBA00022723"/>
    </source>
</evidence>
<feature type="domain" description="Ferritin-like diiron" evidence="7">
    <location>
        <begin position="1"/>
        <end position="128"/>
    </location>
</feature>
<keyword evidence="5" id="KW-0408">Iron</keyword>
<dbReference type="InterPro" id="IPR048574">
    <property type="entry name" value="RUBY_RBDX"/>
</dbReference>
<dbReference type="InterPro" id="IPR009078">
    <property type="entry name" value="Ferritin-like_SF"/>
</dbReference>
<dbReference type="SUPFAM" id="SSF47240">
    <property type="entry name" value="Ferritin-like"/>
    <property type="match status" value="1"/>
</dbReference>
<evidence type="ECO:0000259" key="7">
    <source>
        <dbReference type="PROSITE" id="PS50905"/>
    </source>
</evidence>
<evidence type="ECO:0000313" key="9">
    <source>
        <dbReference type="Proteomes" id="UP000192343"/>
    </source>
</evidence>
<dbReference type="GO" id="GO:0016491">
    <property type="term" value="F:oxidoreductase activity"/>
    <property type="evidence" value="ECO:0007669"/>
    <property type="project" value="InterPro"/>
</dbReference>
<dbReference type="Proteomes" id="UP000192343">
    <property type="component" value="Unassembled WGS sequence"/>
</dbReference>
<dbReference type="OrthoDB" id="9799749at2"/>
<dbReference type="PROSITE" id="PS50903">
    <property type="entry name" value="RUBREDOXIN_LIKE"/>
    <property type="match status" value="1"/>
</dbReference>
<evidence type="ECO:0000256" key="2">
    <source>
        <dbReference type="ARBA" id="ARBA00022448"/>
    </source>
</evidence>
<dbReference type="RefSeq" id="WP_083052743.1">
    <property type="nucleotide sequence ID" value="NZ_CAXXQO010000003.1"/>
</dbReference>
<comment type="cofactor">
    <cofactor evidence="1">
        <name>Fe(3+)</name>
        <dbReference type="ChEBI" id="CHEBI:29034"/>
    </cofactor>
</comment>
<organism evidence="8 9">
    <name type="scientific">Marispirochaeta aestuarii</name>
    <dbReference type="NCBI Taxonomy" id="1963862"/>
    <lineage>
        <taxon>Bacteria</taxon>
        <taxon>Pseudomonadati</taxon>
        <taxon>Spirochaetota</taxon>
        <taxon>Spirochaetia</taxon>
        <taxon>Spirochaetales</taxon>
        <taxon>Spirochaetaceae</taxon>
        <taxon>Marispirochaeta</taxon>
    </lineage>
</organism>
<keyword evidence="2" id="KW-0813">Transport</keyword>
<dbReference type="PROSITE" id="PS50905">
    <property type="entry name" value="FERRITIN_LIKE"/>
    <property type="match status" value="1"/>
</dbReference>
<proteinExistence type="predicted"/>
<keyword evidence="3" id="KW-0479">Metal-binding</keyword>
<feature type="domain" description="Rubredoxin-like" evidence="6">
    <location>
        <begin position="135"/>
        <end position="169"/>
    </location>
</feature>
<dbReference type="Gene3D" id="2.20.28.10">
    <property type="match status" value="1"/>
</dbReference>
<evidence type="ECO:0000256" key="1">
    <source>
        <dbReference type="ARBA" id="ARBA00001965"/>
    </source>
</evidence>